<dbReference type="SUPFAM" id="SSF51735">
    <property type="entry name" value="NAD(P)-binding Rossmann-fold domains"/>
    <property type="match status" value="1"/>
</dbReference>
<dbReference type="Pfam" id="PF13561">
    <property type="entry name" value="adh_short_C2"/>
    <property type="match status" value="1"/>
</dbReference>
<gene>
    <name evidence="2" type="ORF">DW352_16370</name>
</gene>
<dbReference type="InterPro" id="IPR002347">
    <property type="entry name" value="SDR_fam"/>
</dbReference>
<evidence type="ECO:0000313" key="3">
    <source>
        <dbReference type="Proteomes" id="UP000254889"/>
    </source>
</evidence>
<proteinExistence type="inferred from homology"/>
<evidence type="ECO:0000256" key="1">
    <source>
        <dbReference type="ARBA" id="ARBA00006484"/>
    </source>
</evidence>
<dbReference type="Gene3D" id="3.40.50.720">
    <property type="entry name" value="NAD(P)-binding Rossmann-like Domain"/>
    <property type="match status" value="1"/>
</dbReference>
<name>A0A345ZYG5_9HYPH</name>
<dbReference type="OrthoDB" id="9804774at2"/>
<dbReference type="PANTHER" id="PTHR42879">
    <property type="entry name" value="3-OXOACYL-(ACYL-CARRIER-PROTEIN) REDUCTASE"/>
    <property type="match status" value="1"/>
</dbReference>
<dbReference type="PRINTS" id="PR00081">
    <property type="entry name" value="GDHRDH"/>
</dbReference>
<dbReference type="InterPro" id="IPR050259">
    <property type="entry name" value="SDR"/>
</dbReference>
<protein>
    <submittedName>
        <fullName evidence="2">SDR family NAD(P)-dependent oxidoreductase</fullName>
    </submittedName>
</protein>
<sequence>MEVHRRLHGNAALNSFTLALRGESVRYGVRVTCVNPGSIMSDRFKEGILRRARQTFNDEARGPELLQDLPITRAGTPQEVADAVAPLALAACATYVSGAALRVDAGLRHRGQAS</sequence>
<accession>A0A345ZYG5</accession>
<keyword evidence="3" id="KW-1185">Reference proteome</keyword>
<dbReference type="AlphaFoldDB" id="A0A345ZYG5"/>
<organism evidence="2 3">
    <name type="scientific">Pseudolabrys taiwanensis</name>
    <dbReference type="NCBI Taxonomy" id="331696"/>
    <lineage>
        <taxon>Bacteria</taxon>
        <taxon>Pseudomonadati</taxon>
        <taxon>Pseudomonadota</taxon>
        <taxon>Alphaproteobacteria</taxon>
        <taxon>Hyphomicrobiales</taxon>
        <taxon>Xanthobacteraceae</taxon>
        <taxon>Pseudolabrys</taxon>
    </lineage>
</organism>
<dbReference type="InterPro" id="IPR036291">
    <property type="entry name" value="NAD(P)-bd_dom_sf"/>
</dbReference>
<dbReference type="EMBL" id="CP031417">
    <property type="protein sequence ID" value="AXK81962.1"/>
    <property type="molecule type" value="Genomic_DNA"/>
</dbReference>
<evidence type="ECO:0000313" key="2">
    <source>
        <dbReference type="EMBL" id="AXK81962.1"/>
    </source>
</evidence>
<comment type="similarity">
    <text evidence="1">Belongs to the short-chain dehydrogenases/reductases (SDR) family.</text>
</comment>
<dbReference type="KEGG" id="ptaw:DW352_16370"/>
<dbReference type="Proteomes" id="UP000254889">
    <property type="component" value="Chromosome"/>
</dbReference>
<reference evidence="2 3" key="1">
    <citation type="submission" date="2018-07" db="EMBL/GenBank/DDBJ databases">
        <authorList>
            <person name="Quirk P.G."/>
            <person name="Krulwich T.A."/>
        </authorList>
    </citation>
    <scope>NUCLEOTIDE SEQUENCE [LARGE SCALE GENOMIC DNA]</scope>
    <source>
        <strain evidence="2 3">CC-BB4</strain>
    </source>
</reference>